<dbReference type="NCBIfam" id="TIGR01420">
    <property type="entry name" value="pilT_fam"/>
    <property type="match status" value="1"/>
</dbReference>
<dbReference type="GO" id="GO:0005524">
    <property type="term" value="F:ATP binding"/>
    <property type="evidence" value="ECO:0007669"/>
    <property type="project" value="InterPro"/>
</dbReference>
<protein>
    <submittedName>
        <fullName evidence="3">Twitching motility protein PilT</fullName>
    </submittedName>
</protein>
<comment type="similarity">
    <text evidence="1">Belongs to the GSP E family.</text>
</comment>
<dbReference type="AlphaFoldDB" id="A0A4Q7PQJ5"/>
<dbReference type="Gene3D" id="3.30.450.90">
    <property type="match status" value="1"/>
</dbReference>
<gene>
    <name evidence="3" type="ORF">EV209_0399</name>
</gene>
<feature type="domain" description="Bacterial type II secretion system protein E" evidence="2">
    <location>
        <begin position="192"/>
        <end position="206"/>
    </location>
</feature>
<proteinExistence type="inferred from homology"/>
<organism evidence="3 4">
    <name type="scientific">Cuneatibacter caecimuris</name>
    <dbReference type="NCBI Taxonomy" id="1796618"/>
    <lineage>
        <taxon>Bacteria</taxon>
        <taxon>Bacillati</taxon>
        <taxon>Bacillota</taxon>
        <taxon>Clostridia</taxon>
        <taxon>Lachnospirales</taxon>
        <taxon>Lachnospiraceae</taxon>
        <taxon>Cuneatibacter</taxon>
    </lineage>
</organism>
<dbReference type="GO" id="GO:0016887">
    <property type="term" value="F:ATP hydrolysis activity"/>
    <property type="evidence" value="ECO:0007669"/>
    <property type="project" value="InterPro"/>
</dbReference>
<sequence>MNIEQLILDARTKNCSDIHISEGMPLYYRINGALKEDELLLSDGEIRGAILEALTEKQRKQLEEGKDVDFAIQTTDGNRQRVNVFRQQKKLAATIRLLNNKIPSLQELKLPKILDQLAGEPRGLVLITGPTGSGKSTTLAAMVNQINESRACHIVTIEDPIEYVFTRKRSIIHQREVGEDTESFASALRSVLREDPDVILVGEMRDYETISAAVTAAETGHLVLSTLHTTGAAQTIDRIIDACPGETQNQIRTQLSGILKGVVTQCLIPTADGRGRVAATEVLTGTDAALNLIRENKCYQMNSVMQAGSAFGMHTLNKDLVQWVHQGVIRPQDAFLYSNDKRDLEQYL</sequence>
<evidence type="ECO:0000256" key="1">
    <source>
        <dbReference type="ARBA" id="ARBA00006611"/>
    </source>
</evidence>
<dbReference type="Gene3D" id="3.40.50.300">
    <property type="entry name" value="P-loop containing nucleotide triphosphate hydrolases"/>
    <property type="match status" value="1"/>
</dbReference>
<dbReference type="InterPro" id="IPR001482">
    <property type="entry name" value="T2SS/T4SS_dom"/>
</dbReference>
<dbReference type="EMBL" id="SGXF01000001">
    <property type="protein sequence ID" value="RZT02288.1"/>
    <property type="molecule type" value="Genomic_DNA"/>
</dbReference>
<dbReference type="PROSITE" id="PS00662">
    <property type="entry name" value="T2SP_E"/>
    <property type="match status" value="1"/>
</dbReference>
<dbReference type="InterPro" id="IPR050921">
    <property type="entry name" value="T4SS_GSP_E_ATPase"/>
</dbReference>
<evidence type="ECO:0000313" key="4">
    <source>
        <dbReference type="Proteomes" id="UP000292927"/>
    </source>
</evidence>
<dbReference type="InterPro" id="IPR006321">
    <property type="entry name" value="PilT/PilU"/>
</dbReference>
<dbReference type="CDD" id="cd01131">
    <property type="entry name" value="PilT"/>
    <property type="match status" value="1"/>
</dbReference>
<dbReference type="Pfam" id="PF00437">
    <property type="entry name" value="T2SSE"/>
    <property type="match status" value="1"/>
</dbReference>
<dbReference type="PANTHER" id="PTHR30486">
    <property type="entry name" value="TWITCHING MOTILITY PROTEIN PILT"/>
    <property type="match status" value="1"/>
</dbReference>
<comment type="caution">
    <text evidence="3">The sequence shown here is derived from an EMBL/GenBank/DDBJ whole genome shotgun (WGS) entry which is preliminary data.</text>
</comment>
<dbReference type="InterPro" id="IPR003593">
    <property type="entry name" value="AAA+_ATPase"/>
</dbReference>
<reference evidence="3 4" key="1">
    <citation type="submission" date="2019-02" db="EMBL/GenBank/DDBJ databases">
        <title>Genomic Encyclopedia of Type Strains, Phase IV (KMG-IV): sequencing the most valuable type-strain genomes for metagenomic binning, comparative biology and taxonomic classification.</title>
        <authorList>
            <person name="Goeker M."/>
        </authorList>
    </citation>
    <scope>NUCLEOTIDE SEQUENCE [LARGE SCALE GENOMIC DNA]</scope>
    <source>
        <strain evidence="3 4">DSM 29486</strain>
    </source>
</reference>
<evidence type="ECO:0000313" key="3">
    <source>
        <dbReference type="EMBL" id="RZT02288.1"/>
    </source>
</evidence>
<evidence type="ECO:0000259" key="2">
    <source>
        <dbReference type="PROSITE" id="PS00662"/>
    </source>
</evidence>
<name>A0A4Q7PQJ5_9FIRM</name>
<dbReference type="SMART" id="SM00382">
    <property type="entry name" value="AAA"/>
    <property type="match status" value="1"/>
</dbReference>
<dbReference type="Proteomes" id="UP000292927">
    <property type="component" value="Unassembled WGS sequence"/>
</dbReference>
<dbReference type="OrthoDB" id="9808272at2"/>
<dbReference type="SUPFAM" id="SSF52540">
    <property type="entry name" value="P-loop containing nucleoside triphosphate hydrolases"/>
    <property type="match status" value="1"/>
</dbReference>
<keyword evidence="4" id="KW-1185">Reference proteome</keyword>
<accession>A0A4Q7PQJ5</accession>
<dbReference type="InterPro" id="IPR027417">
    <property type="entry name" value="P-loop_NTPase"/>
</dbReference>
<dbReference type="RefSeq" id="WP_130432531.1">
    <property type="nucleotide sequence ID" value="NZ_SGXF01000001.1"/>
</dbReference>